<evidence type="ECO:0000313" key="3">
    <source>
        <dbReference type="RefSeq" id="XP_035829289.1"/>
    </source>
</evidence>
<feature type="region of interest" description="Disordered" evidence="1">
    <location>
        <begin position="702"/>
        <end position="724"/>
    </location>
</feature>
<feature type="compositionally biased region" description="Basic residues" evidence="1">
    <location>
        <begin position="524"/>
        <end position="542"/>
    </location>
</feature>
<name>A0ABM1W3P6_APLCA</name>
<dbReference type="RefSeq" id="XP_035829289.1">
    <property type="nucleotide sequence ID" value="XM_035973396.1"/>
</dbReference>
<feature type="region of interest" description="Disordered" evidence="1">
    <location>
        <begin position="615"/>
        <end position="687"/>
    </location>
</feature>
<feature type="compositionally biased region" description="Basic and acidic residues" evidence="1">
    <location>
        <begin position="10"/>
        <end position="24"/>
    </location>
</feature>
<sequence>MLSSSKHRIRLEEPPQHESPDYRHGYHSSLTAGESRHWYSTVKPSEGVDDVTVSQQKRSERELSLRHDRLVSETVQHLQHQHQRHNSLLQLPESEHLREPEQLTQRHFRDVSYQHDSRVSSEMMRESQIQQKQQKQEEQQSSVIPSSEKHSQFGQLHGQSQFYESVPAKSDGHLPPPPPHHHLSRRHPPPHSKQLHHHHHQPQFDHHQRAEDRTYPRQQQLSLEVQQSLSLHREHGYLEHGSSKEQSQYQQQQQWQLDRINLPDDYNYRRVYQRDYTDLRTVEHSSLDRPLEHSSLVRLLEHSSLDRLEHSSLDKPLERSSLERSSQDRPLEHSSLVRLLEHSSLDRLEHSSLDKPLERSSLERSSQDRPLEHSSLVRLLEHSSLDRLEHSSLDKPLERSSLNRPLERSSLVRLLEHSTLDRPLEHSILDRQERYSQDRPLENSSLDRLLEHSNRDRRVERSSLDRRVERSSLTVGLAELPETEARKAYSPSQPHHFHHRIDVQEAQPQRDFHELVPATTSTPHPHHHHYRQSYHHDHHHQRPSSEQRHREEKSHDKFPSEKSYRHVSLTPSLPPPLPSYRHHDIHHHHQRPHHPQRLDDPPQQHFYQLLQPAHEEAQRQPQQGHQHLQHPSQQQQFHPHLRDELDDHYHGSPHHVIHSQHLPRGHVTDSAPEGYGQGIGDDGGRPLESRRYHQLTAVDLGPAQGYLGEPQPKPGVASGTDVDVDPYYLVPL</sequence>
<evidence type="ECO:0000313" key="2">
    <source>
        <dbReference type="Proteomes" id="UP000694888"/>
    </source>
</evidence>
<feature type="region of interest" description="Disordered" evidence="1">
    <location>
        <begin position="351"/>
        <end position="372"/>
    </location>
</feature>
<reference evidence="3" key="1">
    <citation type="submission" date="2025-08" db="UniProtKB">
        <authorList>
            <consortium name="RefSeq"/>
        </authorList>
    </citation>
    <scope>IDENTIFICATION</scope>
</reference>
<feature type="region of interest" description="Disordered" evidence="1">
    <location>
        <begin position="1"/>
        <end position="62"/>
    </location>
</feature>
<accession>A0ABM1W3P6</accession>
<feature type="compositionally biased region" description="Basic residues" evidence="1">
    <location>
        <begin position="583"/>
        <end position="595"/>
    </location>
</feature>
<feature type="compositionally biased region" description="Polar residues" evidence="1">
    <location>
        <begin position="152"/>
        <end position="163"/>
    </location>
</feature>
<feature type="region of interest" description="Disordered" evidence="1">
    <location>
        <begin position="517"/>
        <end position="602"/>
    </location>
</feature>
<dbReference type="GeneID" id="118478913"/>
<feature type="compositionally biased region" description="Basic residues" evidence="1">
    <location>
        <begin position="179"/>
        <end position="201"/>
    </location>
</feature>
<feature type="compositionally biased region" description="Basic residues" evidence="1">
    <location>
        <begin position="651"/>
        <end position="664"/>
    </location>
</feature>
<gene>
    <name evidence="3" type="primary">LOC118478913</name>
</gene>
<protein>
    <submittedName>
        <fullName evidence="3">Mediator of RNA polymerase II transcription subunit 12</fullName>
    </submittedName>
</protein>
<feature type="compositionally biased region" description="Low complexity" evidence="1">
    <location>
        <begin position="619"/>
        <end position="638"/>
    </location>
</feature>
<feature type="compositionally biased region" description="Basic and acidic residues" evidence="1">
    <location>
        <begin position="202"/>
        <end position="212"/>
    </location>
</feature>
<proteinExistence type="predicted"/>
<feature type="region of interest" description="Disordered" evidence="1">
    <location>
        <begin position="78"/>
        <end position="212"/>
    </location>
</feature>
<organism evidence="2 3">
    <name type="scientific">Aplysia californica</name>
    <name type="common">California sea hare</name>
    <dbReference type="NCBI Taxonomy" id="6500"/>
    <lineage>
        <taxon>Eukaryota</taxon>
        <taxon>Metazoa</taxon>
        <taxon>Spiralia</taxon>
        <taxon>Lophotrochozoa</taxon>
        <taxon>Mollusca</taxon>
        <taxon>Gastropoda</taxon>
        <taxon>Heterobranchia</taxon>
        <taxon>Euthyneura</taxon>
        <taxon>Tectipleura</taxon>
        <taxon>Aplysiida</taxon>
        <taxon>Aplysioidea</taxon>
        <taxon>Aplysiidae</taxon>
        <taxon>Aplysia</taxon>
    </lineage>
</organism>
<feature type="region of interest" description="Disordered" evidence="1">
    <location>
        <begin position="311"/>
        <end position="332"/>
    </location>
</feature>
<dbReference type="Proteomes" id="UP000694888">
    <property type="component" value="Unplaced"/>
</dbReference>
<keyword evidence="2" id="KW-1185">Reference proteome</keyword>
<evidence type="ECO:0000256" key="1">
    <source>
        <dbReference type="SAM" id="MobiDB-lite"/>
    </source>
</evidence>
<feature type="compositionally biased region" description="Basic and acidic residues" evidence="1">
    <location>
        <begin position="543"/>
        <end position="564"/>
    </location>
</feature>
<feature type="compositionally biased region" description="Basic and acidic residues" evidence="1">
    <location>
        <begin position="107"/>
        <end position="125"/>
    </location>
</feature>
<feature type="compositionally biased region" description="Basic and acidic residues" evidence="1">
    <location>
        <begin position="640"/>
        <end position="650"/>
    </location>
</feature>